<reference evidence="4 5" key="1">
    <citation type="submission" date="2019-05" db="EMBL/GenBank/DDBJ databases">
        <authorList>
            <consortium name="Science for Life Laboratories"/>
        </authorList>
    </citation>
    <scope>NUCLEOTIDE SEQUENCE [LARGE SCALE GENOMIC DNA]</scope>
    <source>
        <strain evidence="4">Soil9</strain>
    </source>
</reference>
<organism evidence="4 5">
    <name type="scientific">Gemmata massiliana</name>
    <dbReference type="NCBI Taxonomy" id="1210884"/>
    <lineage>
        <taxon>Bacteria</taxon>
        <taxon>Pseudomonadati</taxon>
        <taxon>Planctomycetota</taxon>
        <taxon>Planctomycetia</taxon>
        <taxon>Gemmatales</taxon>
        <taxon>Gemmataceae</taxon>
        <taxon>Gemmata</taxon>
    </lineage>
</organism>
<evidence type="ECO:0000256" key="1">
    <source>
        <dbReference type="ARBA" id="ARBA00001933"/>
    </source>
</evidence>
<dbReference type="PANTHER" id="PTHR13693:SF3">
    <property type="entry name" value="LD36009P"/>
    <property type="match status" value="1"/>
</dbReference>
<dbReference type="InterPro" id="IPR015422">
    <property type="entry name" value="PyrdxlP-dep_Trfase_small"/>
</dbReference>
<evidence type="ECO:0000313" key="5">
    <source>
        <dbReference type="Proteomes" id="UP000464178"/>
    </source>
</evidence>
<sequence length="420" mass="44863">MNSAPLDRLIDALADTGMTRFFRRMFDDYPDLLMKDQTVEAVRPDRTFKLGGRWVTNFGSDSFLGLDQDSRVTSAIERGVRAWGSHNGSSRAFASVEPNVRAERKIADWLGTEAALIYPSVTLANVGALPGLVTRRDVVVADQFAHNSIDEGLKLAKARGVRTAKFAHNSPDALEETLRSLRPFRHAVIAVDGVYSMSGHLPPLAEFQRVAREYDACLYVDDAHASGVLGEHGRGTVREALGGYDNVLTIGSLSKGFSCLGGFVGGSQAAIDVLKLKSNSLIFGGPVPPPYLEAVCTVVDILMSAEYPALRAKLDANVRHLTRGATQLGLAVMGGRVPIVSVLVGAEEATLKAGKFLYEHGYYVQSVVFPAVPHGAGVLRMQVNANHTPAQIDGLLDALAALKDATPMPEASAVASLVAA</sequence>
<name>A0A6P2DKZ0_9BACT</name>
<gene>
    <name evidence="4" type="ORF">SOIL9_70930</name>
</gene>
<accession>A0A6P2DKZ0</accession>
<dbReference type="InterPro" id="IPR015421">
    <property type="entry name" value="PyrdxlP-dep_Trfase_major"/>
</dbReference>
<dbReference type="Proteomes" id="UP000464178">
    <property type="component" value="Chromosome"/>
</dbReference>
<dbReference type="InterPro" id="IPR015424">
    <property type="entry name" value="PyrdxlP-dep_Trfase"/>
</dbReference>
<dbReference type="InterPro" id="IPR004839">
    <property type="entry name" value="Aminotransferase_I/II_large"/>
</dbReference>
<keyword evidence="4" id="KW-0436">Ligase</keyword>
<dbReference type="RefSeq" id="WP_162673113.1">
    <property type="nucleotide sequence ID" value="NZ_LR593886.1"/>
</dbReference>
<dbReference type="PANTHER" id="PTHR13693">
    <property type="entry name" value="CLASS II AMINOTRANSFERASE/8-AMINO-7-OXONONANOATE SYNTHASE"/>
    <property type="match status" value="1"/>
</dbReference>
<dbReference type="GO" id="GO:0016874">
    <property type="term" value="F:ligase activity"/>
    <property type="evidence" value="ECO:0007669"/>
    <property type="project" value="UniProtKB-KW"/>
</dbReference>
<proteinExistence type="predicted"/>
<feature type="domain" description="Aminotransferase class I/classII large" evidence="3">
    <location>
        <begin position="55"/>
        <end position="399"/>
    </location>
</feature>
<dbReference type="Gene3D" id="3.90.1150.10">
    <property type="entry name" value="Aspartate Aminotransferase, domain 1"/>
    <property type="match status" value="1"/>
</dbReference>
<dbReference type="GO" id="GO:0030170">
    <property type="term" value="F:pyridoxal phosphate binding"/>
    <property type="evidence" value="ECO:0007669"/>
    <property type="project" value="InterPro"/>
</dbReference>
<comment type="cofactor">
    <cofactor evidence="1">
        <name>pyridoxal 5'-phosphate</name>
        <dbReference type="ChEBI" id="CHEBI:597326"/>
    </cofactor>
</comment>
<dbReference type="GO" id="GO:0016740">
    <property type="term" value="F:transferase activity"/>
    <property type="evidence" value="ECO:0007669"/>
    <property type="project" value="UniProtKB-KW"/>
</dbReference>
<dbReference type="InterPro" id="IPR050087">
    <property type="entry name" value="AON_synthase_class-II"/>
</dbReference>
<evidence type="ECO:0000313" key="4">
    <source>
        <dbReference type="EMBL" id="VTS03707.1"/>
    </source>
</evidence>
<keyword evidence="5" id="KW-1185">Reference proteome</keyword>
<dbReference type="SUPFAM" id="SSF53383">
    <property type="entry name" value="PLP-dependent transferases"/>
    <property type="match status" value="1"/>
</dbReference>
<evidence type="ECO:0000259" key="3">
    <source>
        <dbReference type="Pfam" id="PF00155"/>
    </source>
</evidence>
<dbReference type="AlphaFoldDB" id="A0A6P2DKZ0"/>
<evidence type="ECO:0000256" key="2">
    <source>
        <dbReference type="ARBA" id="ARBA00022679"/>
    </source>
</evidence>
<dbReference type="EMBL" id="LR593886">
    <property type="protein sequence ID" value="VTS03707.1"/>
    <property type="molecule type" value="Genomic_DNA"/>
</dbReference>
<dbReference type="Pfam" id="PF00155">
    <property type="entry name" value="Aminotran_1_2"/>
    <property type="match status" value="1"/>
</dbReference>
<protein>
    <recommendedName>
        <fullName evidence="3">Aminotransferase class I/classII large domain-containing protein</fullName>
    </recommendedName>
</protein>
<dbReference type="KEGG" id="gms:SOIL9_70930"/>
<keyword evidence="2" id="KW-0808">Transferase</keyword>
<dbReference type="Gene3D" id="3.40.640.10">
    <property type="entry name" value="Type I PLP-dependent aspartate aminotransferase-like (Major domain)"/>
    <property type="match status" value="1"/>
</dbReference>